<keyword evidence="3" id="KW-1185">Reference proteome</keyword>
<evidence type="ECO:0000259" key="1">
    <source>
        <dbReference type="Pfam" id="PF13460"/>
    </source>
</evidence>
<name>A0A6M9PH22_9BURK</name>
<dbReference type="PANTHER" id="PTHR43355:SF2">
    <property type="entry name" value="FLAVIN REDUCTASE (NADPH)"/>
    <property type="match status" value="1"/>
</dbReference>
<dbReference type="EMBL" id="CP028941">
    <property type="protein sequence ID" value="QKM62140.1"/>
    <property type="molecule type" value="Genomic_DNA"/>
</dbReference>
<dbReference type="InterPro" id="IPR016040">
    <property type="entry name" value="NAD(P)-bd_dom"/>
</dbReference>
<dbReference type="InterPro" id="IPR036291">
    <property type="entry name" value="NAD(P)-bd_dom_sf"/>
</dbReference>
<evidence type="ECO:0000313" key="2">
    <source>
        <dbReference type="EMBL" id="QKM62140.1"/>
    </source>
</evidence>
<dbReference type="Pfam" id="PF13460">
    <property type="entry name" value="NAD_binding_10"/>
    <property type="match status" value="1"/>
</dbReference>
<reference evidence="2 3" key="1">
    <citation type="submission" date="2018-04" db="EMBL/GenBank/DDBJ databases">
        <title>Polynucleobacter sp. LimPoW16 genome.</title>
        <authorList>
            <person name="Hahn M.W."/>
        </authorList>
    </citation>
    <scope>NUCLEOTIDE SEQUENCE [LARGE SCALE GENOMIC DNA]</scope>
    <source>
        <strain evidence="2 3">LimPoW16</strain>
    </source>
</reference>
<dbReference type="GO" id="GO:0042602">
    <property type="term" value="F:riboflavin reductase (NADPH) activity"/>
    <property type="evidence" value="ECO:0007669"/>
    <property type="project" value="TreeGrafter"/>
</dbReference>
<dbReference type="GO" id="GO:0004074">
    <property type="term" value="F:biliverdin reductase [NAD(P)H] activity"/>
    <property type="evidence" value="ECO:0007669"/>
    <property type="project" value="TreeGrafter"/>
</dbReference>
<proteinExistence type="predicted"/>
<sequence>MPRVLIIGASKGIGLETTKQALKAGYDVRAFSRSADRINISNSKLEKIRGDALLSQDIETALDGVDVVIQSVGVGFSDLIRPVHLFSNATRILIAAMAVKDVKRLVSITGFGAGESKKSIHCLQRVPFKLVFGHAYQDKTLQEQLIKESSLDWTIVRPGVLSPGLLTKNYKILETPLEWRNGIISRRSVAHFLVHQIEDRVFIHKDLVLIN</sequence>
<dbReference type="AlphaFoldDB" id="A0A6M9PH22"/>
<dbReference type="KEGG" id="pani:DCO16_03030"/>
<evidence type="ECO:0000313" key="3">
    <source>
        <dbReference type="Proteomes" id="UP000500806"/>
    </source>
</evidence>
<dbReference type="Proteomes" id="UP000500806">
    <property type="component" value="Chromosome"/>
</dbReference>
<dbReference type="SUPFAM" id="SSF51735">
    <property type="entry name" value="NAD(P)-binding Rossmann-fold domains"/>
    <property type="match status" value="1"/>
</dbReference>
<accession>A0A6M9PH22</accession>
<protein>
    <submittedName>
        <fullName evidence="2">Epimerase</fullName>
    </submittedName>
</protein>
<dbReference type="RefSeq" id="WP_173942291.1">
    <property type="nucleotide sequence ID" value="NZ_CBCSCD010000003.1"/>
</dbReference>
<organism evidence="2 3">
    <name type="scientific">Polynucleobacter antarcticus</name>
    <dbReference type="NCBI Taxonomy" id="1743162"/>
    <lineage>
        <taxon>Bacteria</taxon>
        <taxon>Pseudomonadati</taxon>
        <taxon>Pseudomonadota</taxon>
        <taxon>Betaproteobacteria</taxon>
        <taxon>Burkholderiales</taxon>
        <taxon>Burkholderiaceae</taxon>
        <taxon>Polynucleobacter</taxon>
    </lineage>
</organism>
<dbReference type="PANTHER" id="PTHR43355">
    <property type="entry name" value="FLAVIN REDUCTASE (NADPH)"/>
    <property type="match status" value="1"/>
</dbReference>
<gene>
    <name evidence="2" type="ORF">DCO16_03030</name>
</gene>
<dbReference type="InterPro" id="IPR051606">
    <property type="entry name" value="Polyketide_Oxido-like"/>
</dbReference>
<dbReference type="Gene3D" id="3.40.50.720">
    <property type="entry name" value="NAD(P)-binding Rossmann-like Domain"/>
    <property type="match status" value="1"/>
</dbReference>
<feature type="domain" description="NAD(P)-binding" evidence="1">
    <location>
        <begin position="8"/>
        <end position="199"/>
    </location>
</feature>